<keyword evidence="6" id="KW-0695">RNA-directed DNA polymerase</keyword>
<dbReference type="CDD" id="cd09274">
    <property type="entry name" value="RNase_HI_RT_Ty3"/>
    <property type="match status" value="1"/>
</dbReference>
<protein>
    <recommendedName>
        <fullName evidence="7">Reverse transcriptase RNase H-like domain-containing protein</fullName>
    </recommendedName>
</protein>
<evidence type="ECO:0000313" key="9">
    <source>
        <dbReference type="Proteomes" id="UP001558613"/>
    </source>
</evidence>
<evidence type="ECO:0000259" key="7">
    <source>
        <dbReference type="Pfam" id="PF17917"/>
    </source>
</evidence>
<evidence type="ECO:0000256" key="1">
    <source>
        <dbReference type="ARBA" id="ARBA00022679"/>
    </source>
</evidence>
<evidence type="ECO:0000256" key="5">
    <source>
        <dbReference type="ARBA" id="ARBA00022801"/>
    </source>
</evidence>
<feature type="domain" description="Reverse transcriptase RNase H-like" evidence="7">
    <location>
        <begin position="4"/>
        <end position="67"/>
    </location>
</feature>
<evidence type="ECO:0000256" key="3">
    <source>
        <dbReference type="ARBA" id="ARBA00022722"/>
    </source>
</evidence>
<dbReference type="EMBL" id="JAYMGO010000016">
    <property type="protein sequence ID" value="KAL1259031.1"/>
    <property type="molecule type" value="Genomic_DNA"/>
</dbReference>
<dbReference type="Pfam" id="PF17917">
    <property type="entry name" value="RT_RNaseH"/>
    <property type="match status" value="1"/>
</dbReference>
<sequence>MLKKKKSVVEKEALACVWATEKWRTYLWGHCFILRTDHQALTTLLTTKGMGRAGMQIARWAARLLCFDYNVVYRPGSLNYTADCLSRLLIPAPVDSSADVEPKIVEFISSTPWHMRLIRE</sequence>
<proteinExistence type="predicted"/>
<dbReference type="PANTHER" id="PTHR37984">
    <property type="entry name" value="PROTEIN CBG26694"/>
    <property type="match status" value="1"/>
</dbReference>
<gene>
    <name evidence="8" type="ORF">QQF64_009608</name>
</gene>
<accession>A0ABR3M452</accession>
<evidence type="ECO:0000313" key="8">
    <source>
        <dbReference type="EMBL" id="KAL1259031.1"/>
    </source>
</evidence>
<dbReference type="Proteomes" id="UP001558613">
    <property type="component" value="Unassembled WGS sequence"/>
</dbReference>
<dbReference type="PANTHER" id="PTHR37984:SF15">
    <property type="entry name" value="INTEGRASE CATALYTIC DOMAIN-CONTAINING PROTEIN"/>
    <property type="match status" value="1"/>
</dbReference>
<evidence type="ECO:0000256" key="6">
    <source>
        <dbReference type="ARBA" id="ARBA00022918"/>
    </source>
</evidence>
<keyword evidence="5" id="KW-0378">Hydrolase</keyword>
<comment type="caution">
    <text evidence="8">The sequence shown here is derived from an EMBL/GenBank/DDBJ whole genome shotgun (WGS) entry which is preliminary data.</text>
</comment>
<dbReference type="InterPro" id="IPR041373">
    <property type="entry name" value="RT_RNaseH"/>
</dbReference>
<dbReference type="SUPFAM" id="SSF56672">
    <property type="entry name" value="DNA/RNA polymerases"/>
    <property type="match status" value="1"/>
</dbReference>
<keyword evidence="4" id="KW-0255">Endonuclease</keyword>
<keyword evidence="9" id="KW-1185">Reference proteome</keyword>
<reference evidence="8 9" key="1">
    <citation type="submission" date="2023-09" db="EMBL/GenBank/DDBJ databases">
        <authorList>
            <person name="Wang M."/>
        </authorList>
    </citation>
    <scope>NUCLEOTIDE SEQUENCE [LARGE SCALE GENOMIC DNA]</scope>
    <source>
        <strain evidence="8">GT-2023</strain>
        <tissue evidence="8">Liver</tissue>
    </source>
</reference>
<evidence type="ECO:0000256" key="2">
    <source>
        <dbReference type="ARBA" id="ARBA00022695"/>
    </source>
</evidence>
<dbReference type="InterPro" id="IPR050951">
    <property type="entry name" value="Retrovirus_Pol_polyprotein"/>
</dbReference>
<evidence type="ECO:0000256" key="4">
    <source>
        <dbReference type="ARBA" id="ARBA00022759"/>
    </source>
</evidence>
<organism evidence="8 9">
    <name type="scientific">Cirrhinus molitorella</name>
    <name type="common">mud carp</name>
    <dbReference type="NCBI Taxonomy" id="172907"/>
    <lineage>
        <taxon>Eukaryota</taxon>
        <taxon>Metazoa</taxon>
        <taxon>Chordata</taxon>
        <taxon>Craniata</taxon>
        <taxon>Vertebrata</taxon>
        <taxon>Euteleostomi</taxon>
        <taxon>Actinopterygii</taxon>
        <taxon>Neopterygii</taxon>
        <taxon>Teleostei</taxon>
        <taxon>Ostariophysi</taxon>
        <taxon>Cypriniformes</taxon>
        <taxon>Cyprinidae</taxon>
        <taxon>Labeoninae</taxon>
        <taxon>Labeonini</taxon>
        <taxon>Cirrhinus</taxon>
    </lineage>
</organism>
<keyword evidence="1" id="KW-0808">Transferase</keyword>
<keyword evidence="3" id="KW-0540">Nuclease</keyword>
<dbReference type="InterPro" id="IPR043502">
    <property type="entry name" value="DNA/RNA_pol_sf"/>
</dbReference>
<keyword evidence="2" id="KW-0548">Nucleotidyltransferase</keyword>
<name>A0ABR3M452_9TELE</name>